<name>A0ABX0RC30_9GAMM</name>
<comment type="caution">
    <text evidence="2">The sequence shown here is derived from an EMBL/GenBank/DDBJ whole genome shotgun (WGS) entry which is preliminary data.</text>
</comment>
<proteinExistence type="predicted"/>
<protein>
    <recommendedName>
        <fullName evidence="1">DUF7480 domain-containing protein</fullName>
    </recommendedName>
</protein>
<dbReference type="Proteomes" id="UP001515683">
    <property type="component" value="Unassembled WGS sequence"/>
</dbReference>
<dbReference type="NCBIfam" id="NF045617">
    <property type="entry name" value="mostly_LP"/>
    <property type="match status" value="1"/>
</dbReference>
<gene>
    <name evidence="2" type="ORF">F3J40_06460</name>
</gene>
<evidence type="ECO:0000259" key="1">
    <source>
        <dbReference type="Pfam" id="PF24295"/>
    </source>
</evidence>
<reference evidence="2 3" key="1">
    <citation type="journal article" date="2019" name="bioRxiv">
        <title>Bacteria contribute to plant secondary compound degradation in a generalist herbivore system.</title>
        <authorList>
            <person name="Francoeur C.B."/>
            <person name="Khadempour L."/>
            <person name="Moreira-Soto R.D."/>
            <person name="Gotting K."/>
            <person name="Book A.J."/>
            <person name="Pinto-Tomas A.A."/>
            <person name="Keefover-Ring K."/>
            <person name="Currie C.R."/>
        </authorList>
    </citation>
    <scope>NUCLEOTIDE SEQUENCE [LARGE SCALE GENOMIC DNA]</scope>
    <source>
        <strain evidence="2">Acro-835</strain>
    </source>
</reference>
<dbReference type="InterPro" id="IPR055903">
    <property type="entry name" value="DUF7480"/>
</dbReference>
<dbReference type="RefSeq" id="WP_167013086.1">
    <property type="nucleotide sequence ID" value="NZ_VWXF01000002.1"/>
</dbReference>
<feature type="domain" description="DUF7480" evidence="1">
    <location>
        <begin position="26"/>
        <end position="128"/>
    </location>
</feature>
<dbReference type="PROSITE" id="PS51257">
    <property type="entry name" value="PROKAR_LIPOPROTEIN"/>
    <property type="match status" value="1"/>
</dbReference>
<evidence type="ECO:0000313" key="2">
    <source>
        <dbReference type="EMBL" id="NIF21249.1"/>
    </source>
</evidence>
<sequence>MNKFIFVFFTLLLSGCHLGDPRPKSYPAKAVVVANNVCILAPVAGREFLSGMEIISIVDRENHKRDMLIANSDTPIELSPSKCIPVLGYKFAAGKYYVMTVYAIDADKKRKEITPFARLYKVSFTVSKRESDESAGRKVMSLTVDNESE</sequence>
<dbReference type="InterPro" id="IPR054657">
    <property type="entry name" value="T6SS_periplasmic_put"/>
</dbReference>
<dbReference type="Pfam" id="PF24295">
    <property type="entry name" value="DUF7480"/>
    <property type="match status" value="1"/>
</dbReference>
<keyword evidence="3" id="KW-1185">Reference proteome</keyword>
<accession>A0ABX0RC30</accession>
<dbReference type="EMBL" id="VWXF01000002">
    <property type="protein sequence ID" value="NIF21249.1"/>
    <property type="molecule type" value="Genomic_DNA"/>
</dbReference>
<evidence type="ECO:0000313" key="3">
    <source>
        <dbReference type="Proteomes" id="UP001515683"/>
    </source>
</evidence>
<organism evidence="2 3">
    <name type="scientific">Candidatus Pantoea multigeneris</name>
    <dbReference type="NCBI Taxonomy" id="2608357"/>
    <lineage>
        <taxon>Bacteria</taxon>
        <taxon>Pseudomonadati</taxon>
        <taxon>Pseudomonadota</taxon>
        <taxon>Gammaproteobacteria</taxon>
        <taxon>Enterobacterales</taxon>
        <taxon>Erwiniaceae</taxon>
        <taxon>Pantoea</taxon>
    </lineage>
</organism>